<name>U4TRL3_9LACO</name>
<evidence type="ECO:0000256" key="1">
    <source>
        <dbReference type="SAM" id="SignalP"/>
    </source>
</evidence>
<evidence type="ECO:0008006" key="4">
    <source>
        <dbReference type="Google" id="ProtNLM"/>
    </source>
</evidence>
<evidence type="ECO:0000313" key="3">
    <source>
        <dbReference type="Proteomes" id="UP000030647"/>
    </source>
</evidence>
<accession>U4TRL3</accession>
<dbReference type="STRING" id="1231336.L248_0838"/>
<sequence length="264" mass="28314">MVKGGFILMKKILISLFGAALLGAGALTAIVPAQAQAADSNGSQIATQTKFTTQGDLGVVTTLKATDVYTDNTLSKPTGRTIAKGTRWRYDLIGMETGSMGTYPFAYRIGTNVWIPANAVSPNSYLTEGSVWTKGIVQISNKAGAKVYNDAYAMGTVTRTLPYGSRWQSARAVLDSHGDAITYQVGHTDFVKSSDVVLNPQPGIFTVTRLGAQTMINGVTGTKPLPKNSRWRTFGARYIGGNLSYKIATNTYIFGVYGTWTPTK</sequence>
<dbReference type="Proteomes" id="UP000030647">
    <property type="component" value="Unassembled WGS sequence"/>
</dbReference>
<keyword evidence="3" id="KW-1185">Reference proteome</keyword>
<protein>
    <recommendedName>
        <fullName evidence="4">Surface layer protein A domain-containing protein</fullName>
    </recommendedName>
</protein>
<feature type="chain" id="PRO_5004656001" description="Surface layer protein A domain-containing protein" evidence="1">
    <location>
        <begin position="38"/>
        <end position="264"/>
    </location>
</feature>
<evidence type="ECO:0000313" key="2">
    <source>
        <dbReference type="EMBL" id="ERL64543.1"/>
    </source>
</evidence>
<feature type="signal peptide" evidence="1">
    <location>
        <begin position="1"/>
        <end position="37"/>
    </location>
</feature>
<organism evidence="2 3">
    <name type="scientific">Schleiferilactobacillus shenzhenensis LY-73</name>
    <dbReference type="NCBI Taxonomy" id="1231336"/>
    <lineage>
        <taxon>Bacteria</taxon>
        <taxon>Bacillati</taxon>
        <taxon>Bacillota</taxon>
        <taxon>Bacilli</taxon>
        <taxon>Lactobacillales</taxon>
        <taxon>Lactobacillaceae</taxon>
        <taxon>Schleiferilactobacillus</taxon>
    </lineage>
</organism>
<dbReference type="HOGENOM" id="CLU_1052891_0_0_9"/>
<keyword evidence="1" id="KW-0732">Signal</keyword>
<reference evidence="3" key="1">
    <citation type="journal article" date="2013" name="Genome Announc.">
        <title>Whole-Genome Sequencing of Lactobacillus shenzhenensis Strain LY-73T.</title>
        <authorList>
            <person name="Lin Z."/>
            <person name="Liu Z."/>
            <person name="Yang R."/>
            <person name="Zou Y."/>
            <person name="Wan D."/>
            <person name="Chen J."/>
            <person name="Guo M."/>
            <person name="Zhao J."/>
            <person name="Fang C."/>
            <person name="Yang R."/>
            <person name="Liu F."/>
        </authorList>
    </citation>
    <scope>NUCLEOTIDE SEQUENCE [LARGE SCALE GENOMIC DNA]</scope>
    <source>
        <strain evidence="3">LY-73</strain>
    </source>
</reference>
<dbReference type="AlphaFoldDB" id="U4TRL3"/>
<proteinExistence type="predicted"/>
<gene>
    <name evidence="2" type="ORF">L248_0838</name>
</gene>
<dbReference type="EMBL" id="KI271596">
    <property type="protein sequence ID" value="ERL64543.1"/>
    <property type="molecule type" value="Genomic_DNA"/>
</dbReference>